<keyword evidence="2" id="KW-1185">Reference proteome</keyword>
<protein>
    <submittedName>
        <fullName evidence="1">Uncharacterized protein</fullName>
    </submittedName>
</protein>
<comment type="caution">
    <text evidence="1">The sequence shown here is derived from an EMBL/GenBank/DDBJ whole genome shotgun (WGS) entry which is preliminary data.</text>
</comment>
<sequence>MEMLEVMQAHRMSLSSLLEGFSALSLGGASPRGPGPIWTEEGIKQEEALALGNGKQEQGQQDDDDMEGEESDSSHTLWDETSGSEDLDMDHSWQYFDGIEPKLATATTQPGMAENEATGNGTHEDATHENGTRENQARDNTIRENEAPENRSQGNEAPENRSHQVYETIQSPVEGEEAAASSPEDLPIDDDSDEFDLIPTPKHWTETLVMPQETPSP</sequence>
<reference evidence="1 2" key="1">
    <citation type="journal article" date="2021" name="Nat. Commun.">
        <title>Genetic determinants of endophytism in the Arabidopsis root mycobiome.</title>
        <authorList>
            <person name="Mesny F."/>
            <person name="Miyauchi S."/>
            <person name="Thiergart T."/>
            <person name="Pickel B."/>
            <person name="Atanasova L."/>
            <person name="Karlsson M."/>
            <person name="Huettel B."/>
            <person name="Barry K.W."/>
            <person name="Haridas S."/>
            <person name="Chen C."/>
            <person name="Bauer D."/>
            <person name="Andreopoulos W."/>
            <person name="Pangilinan J."/>
            <person name="LaButti K."/>
            <person name="Riley R."/>
            <person name="Lipzen A."/>
            <person name="Clum A."/>
            <person name="Drula E."/>
            <person name="Henrissat B."/>
            <person name="Kohler A."/>
            <person name="Grigoriev I.V."/>
            <person name="Martin F.M."/>
            <person name="Hacquard S."/>
        </authorList>
    </citation>
    <scope>NUCLEOTIDE SEQUENCE [LARGE SCALE GENOMIC DNA]</scope>
    <source>
        <strain evidence="1 2">MPI-SDFR-AT-0079</strain>
    </source>
</reference>
<evidence type="ECO:0000313" key="2">
    <source>
        <dbReference type="Proteomes" id="UP000724584"/>
    </source>
</evidence>
<accession>A0ACB7P9R7</accession>
<organism evidence="1 2">
    <name type="scientific">Chaetomium tenue</name>
    <dbReference type="NCBI Taxonomy" id="1854479"/>
    <lineage>
        <taxon>Eukaryota</taxon>
        <taxon>Fungi</taxon>
        <taxon>Dikarya</taxon>
        <taxon>Ascomycota</taxon>
        <taxon>Pezizomycotina</taxon>
        <taxon>Sordariomycetes</taxon>
        <taxon>Sordariomycetidae</taxon>
        <taxon>Sordariales</taxon>
        <taxon>Chaetomiaceae</taxon>
        <taxon>Chaetomium</taxon>
    </lineage>
</organism>
<proteinExistence type="predicted"/>
<dbReference type="EMBL" id="JAGIZQ010000003">
    <property type="protein sequence ID" value="KAH6635808.1"/>
    <property type="molecule type" value="Genomic_DNA"/>
</dbReference>
<name>A0ACB7P9R7_9PEZI</name>
<evidence type="ECO:0000313" key="1">
    <source>
        <dbReference type="EMBL" id="KAH6635808.1"/>
    </source>
</evidence>
<gene>
    <name evidence="1" type="ORF">F5144DRAFT_157426</name>
</gene>
<dbReference type="Proteomes" id="UP000724584">
    <property type="component" value="Unassembled WGS sequence"/>
</dbReference>